<dbReference type="PANTHER" id="PTHR15225">
    <property type="entry name" value="INTERFERON-INDUCED PROTEIN 35/NMI N-MYC/STAT INTERACTING PROTEIN"/>
    <property type="match status" value="1"/>
</dbReference>
<dbReference type="Proteomes" id="UP000522663">
    <property type="component" value="Unassembled WGS sequence"/>
</dbReference>
<organism evidence="1 2">
    <name type="scientific">Odontophorus gujanensis</name>
    <name type="common">marbled wood quail</name>
    <dbReference type="NCBI Taxonomy" id="886794"/>
    <lineage>
        <taxon>Eukaryota</taxon>
        <taxon>Metazoa</taxon>
        <taxon>Chordata</taxon>
        <taxon>Craniata</taxon>
        <taxon>Vertebrata</taxon>
        <taxon>Euteleostomi</taxon>
        <taxon>Archelosauria</taxon>
        <taxon>Archosauria</taxon>
        <taxon>Dinosauria</taxon>
        <taxon>Saurischia</taxon>
        <taxon>Theropoda</taxon>
        <taxon>Coelurosauria</taxon>
        <taxon>Aves</taxon>
        <taxon>Neognathae</taxon>
        <taxon>Galloanserae</taxon>
        <taxon>Galliformes</taxon>
        <taxon>Odontophoridae</taxon>
        <taxon>Odontophorus</taxon>
    </lineage>
</organism>
<proteinExistence type="predicted"/>
<dbReference type="InterPro" id="IPR012677">
    <property type="entry name" value="Nucleotide-bd_a/b_plait_sf"/>
</dbReference>
<dbReference type="Pfam" id="PF23085">
    <property type="entry name" value="RRM_PARP14_3"/>
    <property type="match status" value="1"/>
</dbReference>
<dbReference type="EMBL" id="VXAB01000452">
    <property type="protein sequence ID" value="NXJ03601.1"/>
    <property type="molecule type" value="Genomic_DNA"/>
</dbReference>
<sequence>MAGCTVQVWGIPSDLPPDRVVDKLTIHFLRSRNGGGEITDVQVLPGSPACALITFEALAVAQHILKVKNHVLCIGGKKYPLEVTAHVVKLSPDEVQGHRTAHTGNAHHCSRPSWLPDRLCSWQTCSGKESLLLLLILVRYCFYSNETIYLFF</sequence>
<dbReference type="UniPathway" id="UPA00143"/>
<name>A0A7K9Y4Y5_9GALL</name>
<gene>
    <name evidence="1" type="primary">Nmi_0</name>
    <name evidence="1" type="ORF">ODOGUJ_R15093</name>
</gene>
<feature type="non-terminal residue" evidence="1">
    <location>
        <position position="1"/>
    </location>
</feature>
<feature type="non-terminal residue" evidence="1">
    <location>
        <position position="152"/>
    </location>
</feature>
<accession>A0A7K9Y4Y5</accession>
<protein>
    <submittedName>
        <fullName evidence="1">NMI protein</fullName>
    </submittedName>
</protein>
<dbReference type="Gene3D" id="3.30.70.330">
    <property type="match status" value="1"/>
</dbReference>
<keyword evidence="2" id="KW-1185">Reference proteome</keyword>
<reference evidence="1 2" key="1">
    <citation type="submission" date="2019-09" db="EMBL/GenBank/DDBJ databases">
        <title>Bird 10,000 Genomes (B10K) Project - Family phase.</title>
        <authorList>
            <person name="Zhang G."/>
        </authorList>
    </citation>
    <scope>NUCLEOTIDE SEQUENCE [LARGE SCALE GENOMIC DNA]</scope>
    <source>
        <strain evidence="1">B10K-DU-001-53</strain>
        <tissue evidence="1">Muscle</tissue>
    </source>
</reference>
<dbReference type="PANTHER" id="PTHR15225:SF8">
    <property type="entry name" value="RNA-BINDING PROTEIN 43"/>
    <property type="match status" value="1"/>
</dbReference>
<comment type="caution">
    <text evidence="1">The sequence shown here is derived from an EMBL/GenBank/DDBJ whole genome shotgun (WGS) entry which is preliminary data.</text>
</comment>
<evidence type="ECO:0000313" key="2">
    <source>
        <dbReference type="Proteomes" id="UP000522663"/>
    </source>
</evidence>
<dbReference type="OrthoDB" id="527344at2759"/>
<dbReference type="AlphaFoldDB" id="A0A7K9Y4Y5"/>
<dbReference type="GO" id="GO:0016567">
    <property type="term" value="P:protein ubiquitination"/>
    <property type="evidence" value="ECO:0007669"/>
    <property type="project" value="UniProtKB-UniPathway"/>
</dbReference>
<evidence type="ECO:0000313" key="1">
    <source>
        <dbReference type="EMBL" id="NXJ03601.1"/>
    </source>
</evidence>